<dbReference type="PROSITE" id="PS50022">
    <property type="entry name" value="FA58C_3"/>
    <property type="match status" value="1"/>
</dbReference>
<name>A0ABY9WTU0_9BACT</name>
<dbReference type="PANTHER" id="PTHR39431:SF1">
    <property type="entry name" value="FRPA_C-RELATED PROTEIN"/>
    <property type="match status" value="1"/>
</dbReference>
<dbReference type="EMBL" id="CP043494">
    <property type="protein sequence ID" value="WNG47206.1"/>
    <property type="molecule type" value="Genomic_DNA"/>
</dbReference>
<evidence type="ECO:0000256" key="2">
    <source>
        <dbReference type="SAM" id="SignalP"/>
    </source>
</evidence>
<reference evidence="4 5" key="1">
    <citation type="submission" date="2019-08" db="EMBL/GenBank/DDBJ databases">
        <title>Archangium and Cystobacter genomes.</title>
        <authorList>
            <person name="Chen I.-C.K."/>
            <person name="Wielgoss S."/>
        </authorList>
    </citation>
    <scope>NUCLEOTIDE SEQUENCE [LARGE SCALE GENOMIC DNA]</scope>
    <source>
        <strain evidence="4 5">Cbm 6</strain>
    </source>
</reference>
<sequence length="859" mass="93274">MQSAVWRPLLLASLFATSVACEPPTPETSAPAPQQPGSTQAELGFDNDNRTDLTVWRPSSAQWFTIFSTGISPGHPFHGVNGDVPVAGDFDGDGIMDRTVWRPSNGYWYVLGSATGTVSLTQQWGTRGDVPISGDFDGDTKSDFAVWRPIDTTGTAYGQVFVIMSSTGERKIINYGPSRGELPVSGDYDGDGRTDYALWRPADGTWNIISSATGARTTTQFGQNGDTPLSGDFDGDSKSDLAVFRSGTFYVLQSSTGATSTVTWGSSGDVVVPGDFDGDDLYDYAVWKPSNGTWYIKYSSNIASTTQQWGTSGDIPVGEPFMRRARARLTPNARVLGSQARDQMQSFDPASGTISFTSGTTNFQVGHIIVSEPTALAPYGIPPLKVVSKSEVGGRTVYQTVPSSLDEVLEEAEIDISRELTAADLEEVDENGNPISASMRTMGAKLCKIDGIGIKCEYSVPDSNSPVKLTGSLEFKAKQQFALKFRKVFRIKEFKVAVGVDEKARLALEYKYSQDLFKFEVPIGQWRIKRWVIFIGPVPVTIEMYIKFKVGAEGKVSLVTEYSVTQTAGVLYGYRYTHDRGWETINEKNFDLAIREPTSNGLTVSGEAKAYVAAVPGVGIYAPAKIVGAESDIGSIRGYAKLKVQVPGNPLWTITAGLEFCSGLDLTLKLNLGIIKRDFEFKVAQGSCSELQLWKKEGGSTETNLARSAAVTASSSTYNPSAGWNLANINDGKRTSVLYDSLGWTSTYWSVPNANEWLVFDLGSSATLTKVDLYPRNDATYGSVVGDGFPVDFTIDVSNDGVTWQTVVLRTGYPTPTGMQSFGVSVPSARYVRLNVTRLDNVTGSYYVQLAEVEIFGRR</sequence>
<evidence type="ECO:0000256" key="1">
    <source>
        <dbReference type="SAM" id="MobiDB-lite"/>
    </source>
</evidence>
<feature type="domain" description="F5/8 type C" evidence="3">
    <location>
        <begin position="688"/>
        <end position="858"/>
    </location>
</feature>
<dbReference type="Gene3D" id="2.60.120.260">
    <property type="entry name" value="Galactose-binding domain-like"/>
    <property type="match status" value="1"/>
</dbReference>
<evidence type="ECO:0000259" key="3">
    <source>
        <dbReference type="PROSITE" id="PS50022"/>
    </source>
</evidence>
<feature type="signal peptide" evidence="2">
    <location>
        <begin position="1"/>
        <end position="20"/>
    </location>
</feature>
<dbReference type="InterPro" id="IPR000421">
    <property type="entry name" value="FA58C"/>
</dbReference>
<organism evidence="4 5">
    <name type="scientific">Archangium minus</name>
    <dbReference type="NCBI Taxonomy" id="83450"/>
    <lineage>
        <taxon>Bacteria</taxon>
        <taxon>Pseudomonadati</taxon>
        <taxon>Myxococcota</taxon>
        <taxon>Myxococcia</taxon>
        <taxon>Myxococcales</taxon>
        <taxon>Cystobacterineae</taxon>
        <taxon>Archangiaceae</taxon>
        <taxon>Archangium</taxon>
    </lineage>
</organism>
<evidence type="ECO:0000313" key="5">
    <source>
        <dbReference type="Proteomes" id="UP001611383"/>
    </source>
</evidence>
<feature type="region of interest" description="Disordered" evidence="1">
    <location>
        <begin position="22"/>
        <end position="46"/>
    </location>
</feature>
<dbReference type="Pfam" id="PF00754">
    <property type="entry name" value="F5_F8_type_C"/>
    <property type="match status" value="1"/>
</dbReference>
<protein>
    <recommendedName>
        <fullName evidence="3">F5/8 type C domain-containing protein</fullName>
    </recommendedName>
</protein>
<dbReference type="PROSITE" id="PS51257">
    <property type="entry name" value="PROKAR_LIPOPROTEIN"/>
    <property type="match status" value="1"/>
</dbReference>
<dbReference type="InterPro" id="IPR028994">
    <property type="entry name" value="Integrin_alpha_N"/>
</dbReference>
<dbReference type="RefSeq" id="WP_395824642.1">
    <property type="nucleotide sequence ID" value="NZ_CP043494.1"/>
</dbReference>
<accession>A0ABY9WTU0</accession>
<dbReference type="Proteomes" id="UP001611383">
    <property type="component" value="Chromosome"/>
</dbReference>
<dbReference type="InterPro" id="IPR008979">
    <property type="entry name" value="Galactose-bd-like_sf"/>
</dbReference>
<feature type="chain" id="PRO_5045427192" description="F5/8 type C domain-containing protein" evidence="2">
    <location>
        <begin position="21"/>
        <end position="859"/>
    </location>
</feature>
<proteinExistence type="predicted"/>
<dbReference type="SUPFAM" id="SSF69318">
    <property type="entry name" value="Integrin alpha N-terminal domain"/>
    <property type="match status" value="1"/>
</dbReference>
<evidence type="ECO:0000313" key="4">
    <source>
        <dbReference type="EMBL" id="WNG47206.1"/>
    </source>
</evidence>
<dbReference type="Gene3D" id="2.130.10.130">
    <property type="entry name" value="Integrin alpha, N-terminal"/>
    <property type="match status" value="1"/>
</dbReference>
<feature type="compositionally biased region" description="Low complexity" evidence="1">
    <location>
        <begin position="27"/>
        <end position="36"/>
    </location>
</feature>
<gene>
    <name evidence="4" type="ORF">F0U60_26065</name>
</gene>
<dbReference type="SUPFAM" id="SSF49785">
    <property type="entry name" value="Galactose-binding domain-like"/>
    <property type="match status" value="1"/>
</dbReference>
<keyword evidence="2" id="KW-0732">Signal</keyword>
<keyword evidence="5" id="KW-1185">Reference proteome</keyword>
<dbReference type="PANTHER" id="PTHR39431">
    <property type="entry name" value="FRPA/C-RELATED PROTEIN"/>
    <property type="match status" value="1"/>
</dbReference>